<keyword evidence="1" id="KW-1133">Transmembrane helix</keyword>
<feature type="transmembrane region" description="Helical" evidence="1">
    <location>
        <begin position="179"/>
        <end position="198"/>
    </location>
</feature>
<evidence type="ECO:0000313" key="3">
    <source>
        <dbReference type="Proteomes" id="UP000075025"/>
    </source>
</evidence>
<dbReference type="Proteomes" id="UP000075025">
    <property type="component" value="Unassembled WGS sequence"/>
</dbReference>
<dbReference type="EMBL" id="LDRT01000103">
    <property type="protein sequence ID" value="KTR92976.1"/>
    <property type="molecule type" value="Genomic_DNA"/>
</dbReference>
<dbReference type="Gene3D" id="1.20.1250.20">
    <property type="entry name" value="MFS general substrate transporter like domains"/>
    <property type="match status" value="1"/>
</dbReference>
<proteinExistence type="predicted"/>
<evidence type="ECO:0008006" key="4">
    <source>
        <dbReference type="Google" id="ProtNLM"/>
    </source>
</evidence>
<keyword evidence="1" id="KW-0812">Transmembrane</keyword>
<feature type="transmembrane region" description="Helical" evidence="1">
    <location>
        <begin position="310"/>
        <end position="334"/>
    </location>
</feature>
<gene>
    <name evidence="2" type="ORF">NS220_13870</name>
</gene>
<dbReference type="Pfam" id="PF07690">
    <property type="entry name" value="MFS_1"/>
    <property type="match status" value="1"/>
</dbReference>
<dbReference type="PANTHER" id="PTHR23542">
    <property type="match status" value="1"/>
</dbReference>
<evidence type="ECO:0000256" key="1">
    <source>
        <dbReference type="SAM" id="Phobius"/>
    </source>
</evidence>
<dbReference type="GO" id="GO:0022857">
    <property type="term" value="F:transmembrane transporter activity"/>
    <property type="evidence" value="ECO:0007669"/>
    <property type="project" value="InterPro"/>
</dbReference>
<feature type="transmembrane region" description="Helical" evidence="1">
    <location>
        <begin position="374"/>
        <end position="398"/>
    </location>
</feature>
<dbReference type="PANTHER" id="PTHR23542:SF1">
    <property type="entry name" value="MAJOR FACILITATOR SUPERFAMILY (MFS) PROFILE DOMAIN-CONTAINING PROTEIN"/>
    <property type="match status" value="1"/>
</dbReference>
<dbReference type="InterPro" id="IPR011701">
    <property type="entry name" value="MFS"/>
</dbReference>
<dbReference type="AlphaFoldDB" id="A0A147EUH0"/>
<reference evidence="2 3" key="1">
    <citation type="journal article" date="2016" name="Front. Microbiol.">
        <title>Genomic Resource of Rice Seed Associated Bacteria.</title>
        <authorList>
            <person name="Midha S."/>
            <person name="Bansal K."/>
            <person name="Sharma S."/>
            <person name="Kumar N."/>
            <person name="Patil P.P."/>
            <person name="Chaudhry V."/>
            <person name="Patil P.B."/>
        </authorList>
    </citation>
    <scope>NUCLEOTIDE SEQUENCE [LARGE SCALE GENOMIC DNA]</scope>
    <source>
        <strain evidence="2 3">NS220</strain>
    </source>
</reference>
<name>A0A147EUH0_MICTE</name>
<protein>
    <recommendedName>
        <fullName evidence="4">MFS transporter</fullName>
    </recommendedName>
</protein>
<feature type="transmembrane region" description="Helical" evidence="1">
    <location>
        <begin position="254"/>
        <end position="275"/>
    </location>
</feature>
<feature type="non-terminal residue" evidence="2">
    <location>
        <position position="406"/>
    </location>
</feature>
<feature type="transmembrane region" description="Helical" evidence="1">
    <location>
        <begin position="287"/>
        <end position="304"/>
    </location>
</feature>
<feature type="transmembrane region" description="Helical" evidence="1">
    <location>
        <begin position="219"/>
        <end position="239"/>
    </location>
</feature>
<feature type="transmembrane region" description="Helical" evidence="1">
    <location>
        <begin position="88"/>
        <end position="107"/>
    </location>
</feature>
<keyword evidence="1" id="KW-0472">Membrane</keyword>
<dbReference type="OrthoDB" id="9180256at2"/>
<dbReference type="RefSeq" id="WP_058624613.1">
    <property type="nucleotide sequence ID" value="NZ_LDRT01000103.1"/>
</dbReference>
<evidence type="ECO:0000313" key="2">
    <source>
        <dbReference type="EMBL" id="KTR92976.1"/>
    </source>
</evidence>
<dbReference type="SUPFAM" id="SSF103473">
    <property type="entry name" value="MFS general substrate transporter"/>
    <property type="match status" value="1"/>
</dbReference>
<organism evidence="2 3">
    <name type="scientific">Microbacterium testaceum</name>
    <name type="common">Aureobacterium testaceum</name>
    <name type="synonym">Brevibacterium testaceum</name>
    <dbReference type="NCBI Taxonomy" id="2033"/>
    <lineage>
        <taxon>Bacteria</taxon>
        <taxon>Bacillati</taxon>
        <taxon>Actinomycetota</taxon>
        <taxon>Actinomycetes</taxon>
        <taxon>Micrococcales</taxon>
        <taxon>Microbacteriaceae</taxon>
        <taxon>Microbacterium</taxon>
    </lineage>
</organism>
<feature type="transmembrane region" description="Helical" evidence="1">
    <location>
        <begin position="55"/>
        <end position="76"/>
    </location>
</feature>
<sequence length="406" mass="40540">MSVDAEPARGVRAYGQVLRLPGARSFVAAGILARFPRATLSLGIILLVSSATGSFASAGLVVAPLVGGMAIAAPLWSSRMDRHGQARVILISLGCLVLAASGFLALVLTGAPFWTWLVAAFVTGAATPDLTSAVRARWTVLAPESQRTPALALETIADQMVFISGPPAITAVAAPIDPAVAMLGSLGLGVIGGVWLAAQRGTQPAPTPRGPRRGVVLPPAGVIPIAIACIALGGVFGSFDVSLVGWAEVSERPWLAGPAFSALAVAIAIGSVVTGARTWRLSPAARYIFFAALACAVALALPFAQGSAPVLFGVILLLGLAVSPVMVSGILVASARAPEGRVTETLAYPTAAMSLGVPIGGVIAGAALDATGPAAALVTIAVSLALAAAIAAAGEAVLRVGRREGA</sequence>
<feature type="transmembrane region" description="Helical" evidence="1">
    <location>
        <begin position="346"/>
        <end position="368"/>
    </location>
</feature>
<comment type="caution">
    <text evidence="2">The sequence shown here is derived from an EMBL/GenBank/DDBJ whole genome shotgun (WGS) entry which is preliminary data.</text>
</comment>
<dbReference type="InterPro" id="IPR036259">
    <property type="entry name" value="MFS_trans_sf"/>
</dbReference>
<accession>A0A147EUH0</accession>